<evidence type="ECO:0000256" key="6">
    <source>
        <dbReference type="ARBA" id="ARBA00022705"/>
    </source>
</evidence>
<feature type="region of interest" description="Disordered" evidence="10">
    <location>
        <begin position="209"/>
        <end position="233"/>
    </location>
</feature>
<dbReference type="CDD" id="cd00140">
    <property type="entry name" value="beta_clamp"/>
    <property type="match status" value="1"/>
</dbReference>
<evidence type="ECO:0000259" key="11">
    <source>
        <dbReference type="Pfam" id="PF00712"/>
    </source>
</evidence>
<dbReference type="SMART" id="SM00480">
    <property type="entry name" value="POL3Bc"/>
    <property type="match status" value="1"/>
</dbReference>
<dbReference type="Pfam" id="PF02768">
    <property type="entry name" value="DNA_pol3_beta_3"/>
    <property type="match status" value="1"/>
</dbReference>
<dbReference type="InterPro" id="IPR022635">
    <property type="entry name" value="DNA_polIII_beta_C"/>
</dbReference>
<keyword evidence="5 9" id="KW-0548">Nucleotidyltransferase</keyword>
<reference evidence="15" key="1">
    <citation type="submission" date="2015-10" db="EMBL/GenBank/DDBJ databases">
        <title>Analysis of five complete genome sequences for members of the class Peribacteria in the recently recognized Peregrinibacteria bacterial phylum.</title>
        <authorList>
            <person name="Anantharaman K."/>
            <person name="Brown C.T."/>
            <person name="Burstein D."/>
            <person name="Castelle C.J."/>
            <person name="Probst A.J."/>
            <person name="Thomas B.C."/>
            <person name="Williams K.H."/>
            <person name="Banfield J.F."/>
        </authorList>
    </citation>
    <scope>NUCLEOTIDE SEQUENCE [LARGE SCALE GENOMIC DNA]</scope>
</reference>
<evidence type="ECO:0000256" key="5">
    <source>
        <dbReference type="ARBA" id="ARBA00022695"/>
    </source>
</evidence>
<dbReference type="InterPro" id="IPR046938">
    <property type="entry name" value="DNA_clamp_sf"/>
</dbReference>
<dbReference type="PANTHER" id="PTHR30478:SF0">
    <property type="entry name" value="BETA SLIDING CLAMP"/>
    <property type="match status" value="1"/>
</dbReference>
<dbReference type="NCBIfam" id="TIGR00663">
    <property type="entry name" value="dnan"/>
    <property type="match status" value="1"/>
</dbReference>
<keyword evidence="3 9" id="KW-0963">Cytoplasm</keyword>
<comment type="subcellular location">
    <subcellularLocation>
        <location evidence="1 9">Cytoplasm</location>
    </subcellularLocation>
</comment>
<dbReference type="EMBL" id="CP013065">
    <property type="protein sequence ID" value="ALM13681.1"/>
    <property type="molecule type" value="Genomic_DNA"/>
</dbReference>
<dbReference type="InterPro" id="IPR001001">
    <property type="entry name" value="DNA_polIII_beta"/>
</dbReference>
<evidence type="ECO:0000256" key="8">
    <source>
        <dbReference type="ARBA" id="ARBA00023125"/>
    </source>
</evidence>
<dbReference type="SUPFAM" id="SSF55979">
    <property type="entry name" value="DNA clamp"/>
    <property type="match status" value="3"/>
</dbReference>
<accession>A0A0S1SLW1</accession>
<dbReference type="Pfam" id="PF00712">
    <property type="entry name" value="DNA_pol3_beta"/>
    <property type="match status" value="1"/>
</dbReference>
<keyword evidence="4 9" id="KW-0808">Transferase</keyword>
<comment type="similarity">
    <text evidence="2 9">Belongs to the beta sliding clamp family.</text>
</comment>
<feature type="domain" description="DNA polymerase III beta sliding clamp N-terminal" evidence="11">
    <location>
        <begin position="1"/>
        <end position="118"/>
    </location>
</feature>
<proteinExistence type="inferred from homology"/>
<name>A0A0S1SLW1_9BACT</name>
<evidence type="ECO:0000313" key="15">
    <source>
        <dbReference type="Proteomes" id="UP000069135"/>
    </source>
</evidence>
<comment type="subunit">
    <text evidence="9">Forms a ring-shaped head-to-tail homodimer around DNA.</text>
</comment>
<dbReference type="Gene3D" id="3.10.150.10">
    <property type="entry name" value="DNA Polymerase III, subunit A, domain 2"/>
    <property type="match status" value="1"/>
</dbReference>
<keyword evidence="8" id="KW-0238">DNA-binding</keyword>
<evidence type="ECO:0000256" key="9">
    <source>
        <dbReference type="PIRNR" id="PIRNR000804"/>
    </source>
</evidence>
<dbReference type="KEGG" id="prf:PeribacterA2_1017"/>
<keyword evidence="6 9" id="KW-0235">DNA replication</keyword>
<evidence type="ECO:0000256" key="7">
    <source>
        <dbReference type="ARBA" id="ARBA00022932"/>
    </source>
</evidence>
<sequence length="393" mass="43515">MKLLCKTSDLLQSLTLVSRAISGQQALPILGNILLEAEGKRCKVSATDLELSIVTSFEASIENEGSITIPSKAILNFAQYNSDNEVLLETSEGTQLKCTSKHAKTLIAGEAASEYPTITPIEKQTTFTLDAAPVLEALQRVTFASTKTSLRPVLSGVYLHAEKGHLTFVATDSYRLSEYKIPTKAATIDISCIVPTKVLEELRSILGSRKPERTEGAKEEGKDKEKKEKPEPTLQPIEVALSNQQIELHVGPTRLLSRLIDGRFPDYKQIIPKEQKTTIQLSVRELTPIVKRMHYFAKEINNNLTFSFSKDAVHVKTPQTQAGRDEATFSAKIKGDPNKIALSSSYLLDFLGHADSEGEVELTLTDSMHPAVFRFPSNPLFLHLIMPLRLQEE</sequence>
<accession>A0A0S1SRM8</accession>
<dbReference type="Pfam" id="PF02767">
    <property type="entry name" value="DNA_pol3_beta_2"/>
    <property type="match status" value="1"/>
</dbReference>
<evidence type="ECO:0000256" key="3">
    <source>
        <dbReference type="ARBA" id="ARBA00022490"/>
    </source>
</evidence>
<organism evidence="14 15">
    <name type="scientific">Candidatus Peribacter riflensis</name>
    <dbReference type="NCBI Taxonomy" id="1735162"/>
    <lineage>
        <taxon>Bacteria</taxon>
        <taxon>Candidatus Peregrinibacteriota</taxon>
        <taxon>Candidatus Peribacteria</taxon>
        <taxon>Candidatus Peribacterales</taxon>
        <taxon>Candidatus Peribacteraceae</taxon>
        <taxon>Candidatus Peribacter</taxon>
    </lineage>
</organism>
<evidence type="ECO:0000256" key="10">
    <source>
        <dbReference type="SAM" id="MobiDB-lite"/>
    </source>
</evidence>
<accession>A0A0S1SJ58</accession>
<reference evidence="14 15" key="2">
    <citation type="journal article" date="2016" name="PeerJ">
        <title>Analysis of five complete genome sequences for members of the class Peribacteria in the recently recognized Peregrinibacteria bacterial phylum.</title>
        <authorList>
            <person name="Anantharaman K."/>
            <person name="Brown C.T."/>
            <person name="Burstein D."/>
            <person name="Castelle C.J."/>
            <person name="Probst A.J."/>
            <person name="Thomas B.C."/>
            <person name="Williams K.H."/>
            <person name="Banfield J.F."/>
        </authorList>
    </citation>
    <scope>NUCLEOTIDE SEQUENCE [LARGE SCALE GENOMIC DNA]</scope>
    <source>
        <strain evidence="14">RIFOXYD1_FULL_PER-ii_59_16</strain>
    </source>
</reference>
<dbReference type="GO" id="GO:0009360">
    <property type="term" value="C:DNA polymerase III complex"/>
    <property type="evidence" value="ECO:0007669"/>
    <property type="project" value="InterPro"/>
</dbReference>
<evidence type="ECO:0000256" key="4">
    <source>
        <dbReference type="ARBA" id="ARBA00022679"/>
    </source>
</evidence>
<dbReference type="GO" id="GO:0008408">
    <property type="term" value="F:3'-5' exonuclease activity"/>
    <property type="evidence" value="ECO:0007669"/>
    <property type="project" value="InterPro"/>
</dbReference>
<dbReference type="InterPro" id="IPR022637">
    <property type="entry name" value="DNA_polIII_beta_cen"/>
</dbReference>
<feature type="domain" description="DNA polymerase III beta sliding clamp central" evidence="12">
    <location>
        <begin position="132"/>
        <end position="208"/>
    </location>
</feature>
<evidence type="ECO:0000259" key="12">
    <source>
        <dbReference type="Pfam" id="PF02767"/>
    </source>
</evidence>
<evidence type="ECO:0000259" key="13">
    <source>
        <dbReference type="Pfam" id="PF02768"/>
    </source>
</evidence>
<accession>A0A0S1SYB3</accession>
<evidence type="ECO:0000256" key="2">
    <source>
        <dbReference type="ARBA" id="ARBA00010752"/>
    </source>
</evidence>
<dbReference type="Gene3D" id="3.70.10.10">
    <property type="match status" value="1"/>
</dbReference>
<comment type="function">
    <text evidence="9">Confers DNA tethering and processivity to DNA polymerases and other proteins. Acts as a clamp, forming a ring around DNA (a reaction catalyzed by the clamp-loading complex) which diffuses in an ATP-independent manner freely and bidirectionally along dsDNA. Initially characterized for its ability to contact the catalytic subunit of DNA polymerase III (Pol III), a complex, multichain enzyme responsible for most of the replicative synthesis in bacteria; Pol III exhibits 3'-5' exonuclease proofreading activity. The beta chain is required for initiation of replication as well as for processivity of DNA replication.</text>
</comment>
<feature type="compositionally biased region" description="Basic and acidic residues" evidence="10">
    <location>
        <begin position="209"/>
        <end position="231"/>
    </location>
</feature>
<protein>
    <recommendedName>
        <fullName evidence="9">Beta sliding clamp</fullName>
    </recommendedName>
</protein>
<dbReference type="GO" id="GO:0003677">
    <property type="term" value="F:DNA binding"/>
    <property type="evidence" value="ECO:0007669"/>
    <property type="project" value="UniProtKB-UniRule"/>
</dbReference>
<evidence type="ECO:0000313" key="14">
    <source>
        <dbReference type="EMBL" id="ALM13681.1"/>
    </source>
</evidence>
<dbReference type="GO" id="GO:0005737">
    <property type="term" value="C:cytoplasm"/>
    <property type="evidence" value="ECO:0007669"/>
    <property type="project" value="UniProtKB-SubCell"/>
</dbReference>
<keyword evidence="7 9" id="KW-0239">DNA-directed DNA polymerase</keyword>
<evidence type="ECO:0000256" key="1">
    <source>
        <dbReference type="ARBA" id="ARBA00004496"/>
    </source>
</evidence>
<accession>A0A0S1ST17</accession>
<dbReference type="GO" id="GO:0003887">
    <property type="term" value="F:DNA-directed DNA polymerase activity"/>
    <property type="evidence" value="ECO:0007669"/>
    <property type="project" value="UniProtKB-UniRule"/>
</dbReference>
<dbReference type="InterPro" id="IPR022634">
    <property type="entry name" value="DNA_polIII_beta_N"/>
</dbReference>
<dbReference type="GO" id="GO:0006271">
    <property type="term" value="P:DNA strand elongation involved in DNA replication"/>
    <property type="evidence" value="ECO:0007669"/>
    <property type="project" value="TreeGrafter"/>
</dbReference>
<dbReference type="STRING" id="1735162.PeribacterB2_1019"/>
<feature type="domain" description="DNA polymerase III beta sliding clamp C-terminal" evidence="13">
    <location>
        <begin position="268"/>
        <end position="389"/>
    </location>
</feature>
<dbReference type="Proteomes" id="UP000069135">
    <property type="component" value="Chromosome"/>
</dbReference>
<gene>
    <name evidence="14" type="ORF">PeribacterD1_1017</name>
</gene>
<dbReference type="PIRSF" id="PIRSF000804">
    <property type="entry name" value="DNA_pol_III_b"/>
    <property type="match status" value="1"/>
</dbReference>
<dbReference type="AlphaFoldDB" id="A0A0S1SLW1"/>
<dbReference type="PANTHER" id="PTHR30478">
    <property type="entry name" value="DNA POLYMERASE III SUBUNIT BETA"/>
    <property type="match status" value="1"/>
</dbReference>